<feature type="compositionally biased region" description="Polar residues" evidence="1">
    <location>
        <begin position="401"/>
        <end position="412"/>
    </location>
</feature>
<dbReference type="SUPFAM" id="SSF48726">
    <property type="entry name" value="Immunoglobulin"/>
    <property type="match status" value="1"/>
</dbReference>
<evidence type="ECO:0000313" key="4">
    <source>
        <dbReference type="Proteomes" id="UP001153709"/>
    </source>
</evidence>
<dbReference type="Proteomes" id="UP001153709">
    <property type="component" value="Chromosome 7"/>
</dbReference>
<gene>
    <name evidence="3" type="ORF">DIABBA_LOCUS10157</name>
</gene>
<evidence type="ECO:0000313" key="3">
    <source>
        <dbReference type="EMBL" id="CAG9837139.1"/>
    </source>
</evidence>
<evidence type="ECO:0000259" key="2">
    <source>
        <dbReference type="PROSITE" id="PS50835"/>
    </source>
</evidence>
<dbReference type="Gene3D" id="2.60.40.10">
    <property type="entry name" value="Immunoglobulins"/>
    <property type="match status" value="2"/>
</dbReference>
<proteinExistence type="predicted"/>
<dbReference type="SMART" id="SM00409">
    <property type="entry name" value="IG"/>
    <property type="match status" value="1"/>
</dbReference>
<dbReference type="PANTHER" id="PTHR21261:SF17">
    <property type="entry name" value="BEAT VI"/>
    <property type="match status" value="1"/>
</dbReference>
<dbReference type="PROSITE" id="PS50835">
    <property type="entry name" value="IG_LIKE"/>
    <property type="match status" value="1"/>
</dbReference>
<sequence>MTSRSSKIIEMLNSVNTSEVYDILNRTINSKNDIFVISDTGSLSKLESLNGNTEVSVSAETLFEDRSTGVVLNNDPLIMSSYTDGFDQTFETSLHHDTVKDGCWTLKEMRITVPEAALSGDTVTLACEYNLEEVALYSIKWYWNDEEFYRYVPKESPPFRAFTVTFADFNVDIVRSGPTEVTLRNISREMTGDYKCEVSADAPLFHTDIQSAHMTVIDPPKSNPRLIIEEPPEPTIKIEIGKSVRAGCSAPWGPNSQLPPNITWFLNDEQIKSEHLAAQVLPTKTEFNRTAQQKVSTSKLEMTTTKSHFARGLLKIKCKVSFYSIWNKTMEVFFKEDSPLLASVLGSTSSQSHTDQVIGCSCNSSQQKRVPNYQNTQDYKKKKSRTETSSSDSDSGPINVRQKTPSPTPGCS</sequence>
<dbReference type="InterPro" id="IPR013783">
    <property type="entry name" value="Ig-like_fold"/>
</dbReference>
<dbReference type="FunFam" id="2.60.40.10:FF:000437">
    <property type="entry name" value="Beat-IIIc, isoform A"/>
    <property type="match status" value="1"/>
</dbReference>
<organism evidence="3 4">
    <name type="scientific">Diabrotica balteata</name>
    <name type="common">Banded cucumber beetle</name>
    <dbReference type="NCBI Taxonomy" id="107213"/>
    <lineage>
        <taxon>Eukaryota</taxon>
        <taxon>Metazoa</taxon>
        <taxon>Ecdysozoa</taxon>
        <taxon>Arthropoda</taxon>
        <taxon>Hexapoda</taxon>
        <taxon>Insecta</taxon>
        <taxon>Pterygota</taxon>
        <taxon>Neoptera</taxon>
        <taxon>Endopterygota</taxon>
        <taxon>Coleoptera</taxon>
        <taxon>Polyphaga</taxon>
        <taxon>Cucujiformia</taxon>
        <taxon>Chrysomeloidea</taxon>
        <taxon>Chrysomelidae</taxon>
        <taxon>Galerucinae</taxon>
        <taxon>Diabroticina</taxon>
        <taxon>Diabroticites</taxon>
        <taxon>Diabrotica</taxon>
    </lineage>
</organism>
<dbReference type="AlphaFoldDB" id="A0A9N9XF44"/>
<dbReference type="InterPro" id="IPR036179">
    <property type="entry name" value="Ig-like_dom_sf"/>
</dbReference>
<name>A0A9N9XF44_DIABA</name>
<dbReference type="OrthoDB" id="6351205at2759"/>
<accession>A0A9N9XF44</accession>
<feature type="region of interest" description="Disordered" evidence="1">
    <location>
        <begin position="368"/>
        <end position="412"/>
    </location>
</feature>
<evidence type="ECO:0000256" key="1">
    <source>
        <dbReference type="SAM" id="MobiDB-lite"/>
    </source>
</evidence>
<dbReference type="InterPro" id="IPR007110">
    <property type="entry name" value="Ig-like_dom"/>
</dbReference>
<keyword evidence="4" id="KW-1185">Reference proteome</keyword>
<protein>
    <recommendedName>
        <fullName evidence="2">Ig-like domain-containing protein</fullName>
    </recommendedName>
</protein>
<feature type="compositionally biased region" description="Polar residues" evidence="1">
    <location>
        <begin position="368"/>
        <end position="377"/>
    </location>
</feature>
<dbReference type="InterPro" id="IPR003599">
    <property type="entry name" value="Ig_sub"/>
</dbReference>
<dbReference type="EMBL" id="OU898282">
    <property type="protein sequence ID" value="CAG9837139.1"/>
    <property type="molecule type" value="Genomic_DNA"/>
</dbReference>
<reference evidence="3" key="1">
    <citation type="submission" date="2022-01" db="EMBL/GenBank/DDBJ databases">
        <authorList>
            <person name="King R."/>
        </authorList>
    </citation>
    <scope>NUCLEOTIDE SEQUENCE</scope>
</reference>
<feature type="domain" description="Ig-like" evidence="2">
    <location>
        <begin position="120"/>
        <end position="215"/>
    </location>
</feature>
<dbReference type="PANTHER" id="PTHR21261">
    <property type="entry name" value="BEAT PROTEIN"/>
    <property type="match status" value="1"/>
</dbReference>